<dbReference type="InterPro" id="IPR000515">
    <property type="entry name" value="MetI-like"/>
</dbReference>
<evidence type="ECO:0000256" key="7">
    <source>
        <dbReference type="RuleBase" id="RU363032"/>
    </source>
</evidence>
<proteinExistence type="inferred from homology"/>
<feature type="transmembrane region" description="Helical" evidence="7">
    <location>
        <begin position="29"/>
        <end position="49"/>
    </location>
</feature>
<feature type="transmembrane region" description="Helical" evidence="7">
    <location>
        <begin position="215"/>
        <end position="236"/>
    </location>
</feature>
<dbReference type="EMBL" id="JBEWSZ010000001">
    <property type="protein sequence ID" value="MET2828455.1"/>
    <property type="molecule type" value="Genomic_DNA"/>
</dbReference>
<keyword evidence="10" id="KW-1185">Reference proteome</keyword>
<dbReference type="SUPFAM" id="SSF161098">
    <property type="entry name" value="MetI-like"/>
    <property type="match status" value="1"/>
</dbReference>
<evidence type="ECO:0000259" key="8">
    <source>
        <dbReference type="PROSITE" id="PS50928"/>
    </source>
</evidence>
<dbReference type="Pfam" id="PF12911">
    <property type="entry name" value="OppC_N"/>
    <property type="match status" value="1"/>
</dbReference>
<dbReference type="Proteomes" id="UP001548832">
    <property type="component" value="Unassembled WGS sequence"/>
</dbReference>
<evidence type="ECO:0000256" key="1">
    <source>
        <dbReference type="ARBA" id="ARBA00004651"/>
    </source>
</evidence>
<dbReference type="PANTHER" id="PTHR43386:SF25">
    <property type="entry name" value="PEPTIDE ABC TRANSPORTER PERMEASE PROTEIN"/>
    <property type="match status" value="1"/>
</dbReference>
<feature type="domain" description="ABC transmembrane type-1" evidence="8">
    <location>
        <begin position="90"/>
        <end position="279"/>
    </location>
</feature>
<dbReference type="InterPro" id="IPR035906">
    <property type="entry name" value="MetI-like_sf"/>
</dbReference>
<dbReference type="Gene3D" id="1.10.3720.10">
    <property type="entry name" value="MetI-like"/>
    <property type="match status" value="1"/>
</dbReference>
<comment type="similarity">
    <text evidence="7">Belongs to the binding-protein-dependent transport system permease family.</text>
</comment>
<feature type="transmembrane region" description="Helical" evidence="7">
    <location>
        <begin position="139"/>
        <end position="163"/>
    </location>
</feature>
<dbReference type="PANTHER" id="PTHR43386">
    <property type="entry name" value="OLIGOPEPTIDE TRANSPORT SYSTEM PERMEASE PROTEIN APPC"/>
    <property type="match status" value="1"/>
</dbReference>
<evidence type="ECO:0000256" key="5">
    <source>
        <dbReference type="ARBA" id="ARBA00022989"/>
    </source>
</evidence>
<dbReference type="Pfam" id="PF00528">
    <property type="entry name" value="BPD_transp_1"/>
    <property type="match status" value="1"/>
</dbReference>
<keyword evidence="3" id="KW-1003">Cell membrane</keyword>
<evidence type="ECO:0000256" key="2">
    <source>
        <dbReference type="ARBA" id="ARBA00022448"/>
    </source>
</evidence>
<keyword evidence="5 7" id="KW-1133">Transmembrane helix</keyword>
<evidence type="ECO:0000256" key="6">
    <source>
        <dbReference type="ARBA" id="ARBA00023136"/>
    </source>
</evidence>
<evidence type="ECO:0000313" key="10">
    <source>
        <dbReference type="Proteomes" id="UP001548832"/>
    </source>
</evidence>
<organism evidence="9 10">
    <name type="scientific">Mesorhizobium shangrilense</name>
    <dbReference type="NCBI Taxonomy" id="460060"/>
    <lineage>
        <taxon>Bacteria</taxon>
        <taxon>Pseudomonadati</taxon>
        <taxon>Pseudomonadota</taxon>
        <taxon>Alphaproteobacteria</taxon>
        <taxon>Hyphomicrobiales</taxon>
        <taxon>Phyllobacteriaceae</taxon>
        <taxon>Mesorhizobium</taxon>
    </lineage>
</organism>
<evidence type="ECO:0000256" key="4">
    <source>
        <dbReference type="ARBA" id="ARBA00022692"/>
    </source>
</evidence>
<keyword evidence="6 7" id="KW-0472">Membrane</keyword>
<keyword evidence="4 7" id="KW-0812">Transmembrane</keyword>
<dbReference type="CDD" id="cd06261">
    <property type="entry name" value="TM_PBP2"/>
    <property type="match status" value="1"/>
</dbReference>
<reference evidence="9 10" key="1">
    <citation type="submission" date="2024-06" db="EMBL/GenBank/DDBJ databases">
        <authorList>
            <person name="Kim D.-U."/>
        </authorList>
    </citation>
    <scope>NUCLEOTIDE SEQUENCE [LARGE SCALE GENOMIC DNA]</scope>
    <source>
        <strain evidence="9 10">KACC15460</strain>
    </source>
</reference>
<name>A0ABV2DEI4_9HYPH</name>
<feature type="transmembrane region" description="Helical" evidence="7">
    <location>
        <begin position="256"/>
        <end position="279"/>
    </location>
</feature>
<comment type="subcellular location">
    <subcellularLocation>
        <location evidence="1 7">Cell membrane</location>
        <topology evidence="1 7">Multi-pass membrane protein</topology>
    </subcellularLocation>
</comment>
<dbReference type="PROSITE" id="PS50928">
    <property type="entry name" value="ABC_TM1"/>
    <property type="match status" value="1"/>
</dbReference>
<gene>
    <name evidence="9" type="ORF">ABVQ20_15845</name>
</gene>
<protein>
    <submittedName>
        <fullName evidence="9">ABC transporter permease</fullName>
    </submittedName>
</protein>
<dbReference type="InterPro" id="IPR050366">
    <property type="entry name" value="BP-dependent_transpt_permease"/>
</dbReference>
<keyword evidence="2 7" id="KW-0813">Transport</keyword>
<dbReference type="InterPro" id="IPR025966">
    <property type="entry name" value="OppC_N"/>
</dbReference>
<dbReference type="RefSeq" id="WP_354460455.1">
    <property type="nucleotide sequence ID" value="NZ_JBEWSZ010000001.1"/>
</dbReference>
<comment type="caution">
    <text evidence="9">The sequence shown here is derived from an EMBL/GenBank/DDBJ whole genome shotgun (WGS) entry which is preliminary data.</text>
</comment>
<evidence type="ECO:0000256" key="3">
    <source>
        <dbReference type="ARBA" id="ARBA00022475"/>
    </source>
</evidence>
<sequence>MMDTHDHQTRLKSTNHLLWRQFWPRATSARFGISLILLWIVVALLAPWISPYPPNAQDMAALADLGPTSAHWLGTDLLGRDILSRILWGARTTLVVVPIATASAFGVGTTIGLVSGYFGGIVDRAISGLSDIILSFPTLILYIVLITSIGPSVLNIVIAITLASAPSIGRITRGLTLDLRSRGYVAAAEMRGESVLFTLFLEILPNARGPLLADLCMRAGLAVVTVGTLGFLGLGLPPPDPDWGSMVAENVTMIPVYPYMALFPGLAMCSLVIGFSMLADGLEEDQ</sequence>
<evidence type="ECO:0000313" key="9">
    <source>
        <dbReference type="EMBL" id="MET2828455.1"/>
    </source>
</evidence>
<accession>A0ABV2DEI4</accession>
<feature type="transmembrane region" description="Helical" evidence="7">
    <location>
        <begin position="95"/>
        <end position="118"/>
    </location>
</feature>